<evidence type="ECO:0000256" key="6">
    <source>
        <dbReference type="ARBA" id="ARBA00023128"/>
    </source>
</evidence>
<protein>
    <submittedName>
        <fullName evidence="10">Protein SERAC1</fullName>
    </submittedName>
</protein>
<evidence type="ECO:0000259" key="9">
    <source>
        <dbReference type="Pfam" id="PF05057"/>
    </source>
</evidence>
<sequence length="290" mass="32627">MATKPEMAQAMRLETNQTAGPEEDEAGDLRTLHKPATDEPDPVDIVAVHGLDDDYMRSWTDISSTGTATMWLRDLLPQKLPNYHTMTFRYDATNVGNMSAHGVRENARKLIRLLRNKRGDNKAWSRPIVFVGHSLGGIIIKQALKLAKDDRGFSDINNSTKGIVFFGTPHRGTEETKWLHLLSDIASTVRCQPPSEFVRVLEPNSLDLLKISEDFVPLASKYAIVSYYEEHVDRALRRLVVQKMSAVMGLPNEDHAMIGGTHVTMCKFGRCDPRFDDVWRSIRRVAEGPA</sequence>
<dbReference type="SUPFAM" id="SSF53474">
    <property type="entry name" value="alpha/beta-Hydrolases"/>
    <property type="match status" value="1"/>
</dbReference>
<dbReference type="InterPro" id="IPR029058">
    <property type="entry name" value="AB_hydrolase_fold"/>
</dbReference>
<keyword evidence="7" id="KW-0472">Membrane</keyword>
<name>A0A175WHK0_9PEZI</name>
<reference evidence="10 11" key="1">
    <citation type="journal article" date="2016" name="Genome Announc.">
        <title>Genome Sequence of Madurella mycetomatis mm55, Isolated from a Human Mycetoma Case in Sudan.</title>
        <authorList>
            <person name="Smit S."/>
            <person name="Derks M.F."/>
            <person name="Bervoets S."/>
            <person name="Fahal A."/>
            <person name="van Leeuwen W."/>
            <person name="van Belkum A."/>
            <person name="van de Sande W.W."/>
        </authorList>
    </citation>
    <scope>NUCLEOTIDE SEQUENCE [LARGE SCALE GENOMIC DNA]</scope>
    <source>
        <strain evidence="11">mm55</strain>
    </source>
</reference>
<dbReference type="OrthoDB" id="1658288at2759"/>
<organism evidence="10 11">
    <name type="scientific">Madurella mycetomatis</name>
    <dbReference type="NCBI Taxonomy" id="100816"/>
    <lineage>
        <taxon>Eukaryota</taxon>
        <taxon>Fungi</taxon>
        <taxon>Dikarya</taxon>
        <taxon>Ascomycota</taxon>
        <taxon>Pezizomycotina</taxon>
        <taxon>Sordariomycetes</taxon>
        <taxon>Sordariomycetidae</taxon>
        <taxon>Sordariales</taxon>
        <taxon>Sordariales incertae sedis</taxon>
        <taxon>Madurella</taxon>
    </lineage>
</organism>
<dbReference type="VEuPathDB" id="FungiDB:MMYC01_200407"/>
<feature type="domain" description="DUF676" evidence="9">
    <location>
        <begin position="46"/>
        <end position="176"/>
    </location>
</feature>
<dbReference type="Gene3D" id="3.40.50.1820">
    <property type="entry name" value="alpha/beta hydrolase"/>
    <property type="match status" value="1"/>
</dbReference>
<gene>
    <name evidence="10" type="ORF">MMYC01_200407</name>
</gene>
<evidence type="ECO:0000256" key="3">
    <source>
        <dbReference type="ARBA" id="ARBA00004370"/>
    </source>
</evidence>
<dbReference type="PANTHER" id="PTHR48182:SF2">
    <property type="entry name" value="PROTEIN SERAC1"/>
    <property type="match status" value="1"/>
</dbReference>
<evidence type="ECO:0000256" key="5">
    <source>
        <dbReference type="ARBA" id="ARBA00022824"/>
    </source>
</evidence>
<comment type="subcellular location">
    <subcellularLocation>
        <location evidence="2">Endoplasmic reticulum</location>
    </subcellularLocation>
    <subcellularLocation>
        <location evidence="3">Membrane</location>
    </subcellularLocation>
    <subcellularLocation>
        <location evidence="1">Mitochondrion</location>
    </subcellularLocation>
</comment>
<proteinExistence type="inferred from homology"/>
<evidence type="ECO:0000313" key="10">
    <source>
        <dbReference type="EMBL" id="KXX82979.1"/>
    </source>
</evidence>
<feature type="region of interest" description="Disordered" evidence="8">
    <location>
        <begin position="1"/>
        <end position="28"/>
    </location>
</feature>
<evidence type="ECO:0000313" key="11">
    <source>
        <dbReference type="Proteomes" id="UP000078237"/>
    </source>
</evidence>
<dbReference type="Pfam" id="PF05057">
    <property type="entry name" value="DUF676"/>
    <property type="match status" value="1"/>
</dbReference>
<comment type="caution">
    <text evidence="10">The sequence shown here is derived from an EMBL/GenBank/DDBJ whole genome shotgun (WGS) entry which is preliminary data.</text>
</comment>
<dbReference type="GO" id="GO:0016020">
    <property type="term" value="C:membrane"/>
    <property type="evidence" value="ECO:0007669"/>
    <property type="project" value="UniProtKB-SubCell"/>
</dbReference>
<dbReference type="GO" id="GO:0005783">
    <property type="term" value="C:endoplasmic reticulum"/>
    <property type="evidence" value="ECO:0007669"/>
    <property type="project" value="UniProtKB-SubCell"/>
</dbReference>
<accession>A0A175WHK0</accession>
<keyword evidence="6" id="KW-0496">Mitochondrion</keyword>
<evidence type="ECO:0000256" key="4">
    <source>
        <dbReference type="ARBA" id="ARBA00007920"/>
    </source>
</evidence>
<dbReference type="InterPro" id="IPR052374">
    <property type="entry name" value="SERAC1"/>
</dbReference>
<evidence type="ECO:0000256" key="7">
    <source>
        <dbReference type="ARBA" id="ARBA00023136"/>
    </source>
</evidence>
<dbReference type="AlphaFoldDB" id="A0A175WHK0"/>
<evidence type="ECO:0000256" key="1">
    <source>
        <dbReference type="ARBA" id="ARBA00004173"/>
    </source>
</evidence>
<dbReference type="GO" id="GO:0005739">
    <property type="term" value="C:mitochondrion"/>
    <property type="evidence" value="ECO:0007669"/>
    <property type="project" value="UniProtKB-SubCell"/>
</dbReference>
<dbReference type="EMBL" id="LCTW02000005">
    <property type="protein sequence ID" value="KXX82979.1"/>
    <property type="molecule type" value="Genomic_DNA"/>
</dbReference>
<evidence type="ECO:0000256" key="8">
    <source>
        <dbReference type="SAM" id="MobiDB-lite"/>
    </source>
</evidence>
<keyword evidence="5" id="KW-0256">Endoplasmic reticulum</keyword>
<dbReference type="Proteomes" id="UP000078237">
    <property type="component" value="Unassembled WGS sequence"/>
</dbReference>
<evidence type="ECO:0000256" key="2">
    <source>
        <dbReference type="ARBA" id="ARBA00004240"/>
    </source>
</evidence>
<keyword evidence="11" id="KW-1185">Reference proteome</keyword>
<dbReference type="PANTHER" id="PTHR48182">
    <property type="entry name" value="PROTEIN SERAC1"/>
    <property type="match status" value="1"/>
</dbReference>
<comment type="similarity">
    <text evidence="4">Belongs to the putative lipase ROG1 family.</text>
</comment>
<dbReference type="InterPro" id="IPR007751">
    <property type="entry name" value="DUF676_lipase-like"/>
</dbReference>